<proteinExistence type="predicted"/>
<feature type="transmembrane region" description="Helical" evidence="6">
    <location>
        <begin position="248"/>
        <end position="271"/>
    </location>
</feature>
<dbReference type="InterPro" id="IPR000731">
    <property type="entry name" value="SSD"/>
</dbReference>
<dbReference type="OrthoDB" id="9803781at2"/>
<evidence type="ECO:0000313" key="8">
    <source>
        <dbReference type="EMBL" id="CCK77255.1"/>
    </source>
</evidence>
<feature type="transmembrane region" description="Helical" evidence="6">
    <location>
        <begin position="655"/>
        <end position="676"/>
    </location>
</feature>
<evidence type="ECO:0000259" key="7">
    <source>
        <dbReference type="PROSITE" id="PS50156"/>
    </source>
</evidence>
<dbReference type="Gene3D" id="1.20.1640.10">
    <property type="entry name" value="Multidrug efflux transporter AcrB transmembrane domain"/>
    <property type="match status" value="2"/>
</dbReference>
<protein>
    <recommendedName>
        <fullName evidence="7">SSD domain-containing protein</fullName>
    </recommendedName>
</protein>
<feature type="transmembrane region" description="Helical" evidence="6">
    <location>
        <begin position="603"/>
        <end position="622"/>
    </location>
</feature>
<evidence type="ECO:0000256" key="5">
    <source>
        <dbReference type="ARBA" id="ARBA00023136"/>
    </source>
</evidence>
<dbReference type="Proteomes" id="UP000032749">
    <property type="component" value="Chromosome"/>
</dbReference>
<feature type="transmembrane region" description="Helical" evidence="6">
    <location>
        <begin position="703"/>
        <end position="723"/>
    </location>
</feature>
<dbReference type="InterPro" id="IPR050545">
    <property type="entry name" value="Mycobact_MmpL"/>
</dbReference>
<dbReference type="PANTHER" id="PTHR33406:SF13">
    <property type="entry name" value="MEMBRANE PROTEIN YDFJ"/>
    <property type="match status" value="1"/>
</dbReference>
<dbReference type="InterPro" id="IPR004869">
    <property type="entry name" value="MMPL_dom"/>
</dbReference>
<feature type="domain" description="SSD" evidence="7">
    <location>
        <begin position="248"/>
        <end position="373"/>
    </location>
</feature>
<dbReference type="SUPFAM" id="SSF82866">
    <property type="entry name" value="Multidrug efflux transporter AcrB transmembrane domain"/>
    <property type="match status" value="2"/>
</dbReference>
<keyword evidence="3 6" id="KW-0812">Transmembrane</keyword>
<dbReference type="STRING" id="698738.OLEAN_C30790"/>
<feature type="transmembrane region" description="Helical" evidence="6">
    <location>
        <begin position="222"/>
        <end position="241"/>
    </location>
</feature>
<accession>R4YQM3</accession>
<evidence type="ECO:0000313" key="9">
    <source>
        <dbReference type="Proteomes" id="UP000032749"/>
    </source>
</evidence>
<dbReference type="AlphaFoldDB" id="R4YQM3"/>
<evidence type="ECO:0000256" key="1">
    <source>
        <dbReference type="ARBA" id="ARBA00004651"/>
    </source>
</evidence>
<keyword evidence="2" id="KW-1003">Cell membrane</keyword>
<gene>
    <name evidence="8" type="ORF">OLEAN_C30790</name>
</gene>
<dbReference type="KEGG" id="oai:OLEAN_C30790"/>
<keyword evidence="4 6" id="KW-1133">Transmembrane helix</keyword>
<name>R4YQM3_OLEAN</name>
<feature type="transmembrane region" description="Helical" evidence="6">
    <location>
        <begin position="729"/>
        <end position="754"/>
    </location>
</feature>
<feature type="transmembrane region" description="Helical" evidence="6">
    <location>
        <begin position="629"/>
        <end position="649"/>
    </location>
</feature>
<evidence type="ECO:0000256" key="2">
    <source>
        <dbReference type="ARBA" id="ARBA00022475"/>
    </source>
</evidence>
<evidence type="ECO:0000256" key="6">
    <source>
        <dbReference type="SAM" id="Phobius"/>
    </source>
</evidence>
<dbReference type="PROSITE" id="PS50156">
    <property type="entry name" value="SSD"/>
    <property type="match status" value="2"/>
</dbReference>
<feature type="transmembrane region" description="Helical" evidence="6">
    <location>
        <begin position="318"/>
        <end position="339"/>
    </location>
</feature>
<keyword evidence="9" id="KW-1185">Reference proteome</keyword>
<dbReference type="Pfam" id="PF03176">
    <property type="entry name" value="MMPL"/>
    <property type="match status" value="2"/>
</dbReference>
<organism evidence="8 9">
    <name type="scientific">Oleispira antarctica RB-8</name>
    <dbReference type="NCBI Taxonomy" id="698738"/>
    <lineage>
        <taxon>Bacteria</taxon>
        <taxon>Pseudomonadati</taxon>
        <taxon>Pseudomonadota</taxon>
        <taxon>Gammaproteobacteria</taxon>
        <taxon>Oceanospirillales</taxon>
        <taxon>Oceanospirillaceae</taxon>
        <taxon>Oleispira</taxon>
    </lineage>
</organism>
<feature type="domain" description="SSD" evidence="7">
    <location>
        <begin position="627"/>
        <end position="754"/>
    </location>
</feature>
<dbReference type="PATRIC" id="fig|698738.3.peg.3201"/>
<dbReference type="PANTHER" id="PTHR33406">
    <property type="entry name" value="MEMBRANE PROTEIN MJ1562-RELATED"/>
    <property type="match status" value="1"/>
</dbReference>
<evidence type="ECO:0000256" key="4">
    <source>
        <dbReference type="ARBA" id="ARBA00022989"/>
    </source>
</evidence>
<reference evidence="8 9" key="1">
    <citation type="journal article" date="2013" name="Nat. Commun.">
        <title>Genome sequence and functional genomic analysis of the oil-degrading bacterium Oleispira antarctica.</title>
        <authorList>
            <person name="Kube M."/>
            <person name="Chernikova T.N."/>
            <person name="Al-Ramahi Y."/>
            <person name="Beloqui A."/>
            <person name="Lopez-Cortez N."/>
            <person name="Guazzaroni M.E."/>
            <person name="Heipieper H.J."/>
            <person name="Klages S."/>
            <person name="Kotsyurbenko O.R."/>
            <person name="Langer I."/>
            <person name="Nechitaylo T.Y."/>
            <person name="Lunsdorf H."/>
            <person name="Fernandez M."/>
            <person name="Juarez S."/>
            <person name="Ciordia S."/>
            <person name="Singer A."/>
            <person name="Kagan O."/>
            <person name="Egorova O."/>
            <person name="Petit P.A."/>
            <person name="Stogios P."/>
            <person name="Kim Y."/>
            <person name="Tchigvintsev A."/>
            <person name="Flick R."/>
            <person name="Denaro R."/>
            <person name="Genovese M."/>
            <person name="Albar J.P."/>
            <person name="Reva O.N."/>
            <person name="Martinez-Gomariz M."/>
            <person name="Tran H."/>
            <person name="Ferrer M."/>
            <person name="Savchenko A."/>
            <person name="Yakunin A.F."/>
            <person name="Yakimov M.M."/>
            <person name="Golyshina O.V."/>
            <person name="Reinhardt R."/>
            <person name="Golyshin P.N."/>
        </authorList>
    </citation>
    <scope>NUCLEOTIDE SEQUENCE [LARGE SCALE GENOMIC DNA]</scope>
</reference>
<comment type="subcellular location">
    <subcellularLocation>
        <location evidence="1">Cell membrane</location>
        <topology evidence="1">Multi-pass membrane protein</topology>
    </subcellularLocation>
</comment>
<feature type="transmembrane region" description="Helical" evidence="6">
    <location>
        <begin position="401"/>
        <end position="419"/>
    </location>
</feature>
<keyword evidence="5 6" id="KW-0472">Membrane</keyword>
<sequence length="774" mass="86372">MRKTWLNSIIRHPWMTILMVVAIAVAASYGGENLYFRGDYKVFFDKDFPQLQAHEEMQRLFNKNDNVSIIVVPKEGTVFTEPMMAQIKELTDEAWQTPFSSRVDSITNYQHTWADEDDLVVEDLILELDTINPASVQRTKEISTVEPNLVNSLVSPDGKVAVVNITIQLPDQENNTDEVIQVTEFAKQLTNTFAEKYQSADFYHTGVILMNYSFATEGQKDMSTLVPGMFLIIIFMLSLLLRSLTGMLMTMVVIFFTITATMGTGGWFGYFLSTGTINVPIVVMTLAVADCVHLVASTQFAMRQGKSRREAVEFAMDLNLMPVFITSATTAIGFLTLMFSESPVLADFGEMSAMGVMIAFFLSVTLLPALMVVIPMRVKVAPEHHGGMEKLADWVIKHNKIILPVSSAVMLFFACLVPLNEINDEATKYFDTSTEFRQSVDKQEETISGMSSISWGLYSGEPQGINNPEFTQVISDFSDWLRIQPETDHVATISDTLKRLNKSMNGDDETFYRLPKERELTAQYLLMYEMSLPYGLDLTNQLNIDKSSTRIVSTLKNLGSKEYVALEQRAMDWFAINAPQIRMAASSPTLMFAHIGETNMDSMIISMTAAMFLISMLLIFALRSFRLGMISLIPNIGPAAVGFGIWALISGEINLGLSIVVSMTLGIIVDDTVHFLSKYQRARNDGQNTEQAIRYAFSSVGRAMAITTLVLCTGFSLLTFSAFRMNADMGMATAIIIFVALVVDFLFLPAFLLLADKRENDGMKGETKLANTKF</sequence>
<dbReference type="EMBL" id="FO203512">
    <property type="protein sequence ID" value="CCK77255.1"/>
    <property type="molecule type" value="Genomic_DNA"/>
</dbReference>
<feature type="transmembrane region" description="Helical" evidence="6">
    <location>
        <begin position="351"/>
        <end position="374"/>
    </location>
</feature>
<dbReference type="GO" id="GO:0005886">
    <property type="term" value="C:plasma membrane"/>
    <property type="evidence" value="ECO:0007669"/>
    <property type="project" value="UniProtKB-SubCell"/>
</dbReference>
<evidence type="ECO:0000256" key="3">
    <source>
        <dbReference type="ARBA" id="ARBA00022692"/>
    </source>
</evidence>
<feature type="transmembrane region" description="Helical" evidence="6">
    <location>
        <begin position="277"/>
        <end position="297"/>
    </location>
</feature>
<dbReference type="HOGENOM" id="CLU_008861_1_0_6"/>